<dbReference type="OrthoDB" id="9793490at2"/>
<keyword evidence="3 8" id="KW-0813">Transport</keyword>
<evidence type="ECO:0000313" key="11">
    <source>
        <dbReference type="Proteomes" id="UP000002941"/>
    </source>
</evidence>
<keyword evidence="11" id="KW-1185">Reference proteome</keyword>
<keyword evidence="6 8" id="KW-1133">Transmembrane helix</keyword>
<comment type="caution">
    <text evidence="10">The sequence shown here is derived from an EMBL/GenBank/DDBJ whole genome shotgun (WGS) entry which is preliminary data.</text>
</comment>
<evidence type="ECO:0000313" key="10">
    <source>
        <dbReference type="EMBL" id="EJF41369.1"/>
    </source>
</evidence>
<gene>
    <name evidence="10" type="ORF">HMPREF1318_1282</name>
</gene>
<dbReference type="eggNOG" id="COG2011">
    <property type="taxonomic scope" value="Bacteria"/>
</dbReference>
<sequence>MIPTALTATAASALAVRAPGLATALAAGSSPNGTWFNNSAIQRRLWPATIETLEMTLLSGGLTIILGLLLGLALISTGKRGQHPNRFVYEALSQIVNMGRSMPFIILMVAIIPLTRMLVGTSLGWQAACVPLTVGAIPFYARLVETAINDVEHGKVEAALMMGASSRQITWGVLVREALPTLVRSATVTIITLLGYTAMAGTVGGGGLGDLAIQHGYQRNDTDVMVIVVVLIVAIVGIIQVCGDMLSRLVDHR</sequence>
<feature type="domain" description="ABC transmembrane type-1" evidence="9">
    <location>
        <begin position="49"/>
        <end position="240"/>
    </location>
</feature>
<dbReference type="FunFam" id="1.10.3720.10:FF:000002">
    <property type="entry name" value="D-methionine ABC transporter permease MetI"/>
    <property type="match status" value="1"/>
</dbReference>
<keyword evidence="5 8" id="KW-0812">Transmembrane</keyword>
<dbReference type="RefSeq" id="WP_008732319.1">
    <property type="nucleotide sequence ID" value="NZ_AKFT01000159.1"/>
</dbReference>
<evidence type="ECO:0000256" key="6">
    <source>
        <dbReference type="ARBA" id="ARBA00022989"/>
    </source>
</evidence>
<feature type="transmembrane region" description="Helical" evidence="8">
    <location>
        <begin position="123"/>
        <end position="141"/>
    </location>
</feature>
<evidence type="ECO:0000256" key="5">
    <source>
        <dbReference type="ARBA" id="ARBA00022692"/>
    </source>
</evidence>
<feature type="transmembrane region" description="Helical" evidence="8">
    <location>
        <begin position="186"/>
        <end position="204"/>
    </location>
</feature>
<evidence type="ECO:0000256" key="2">
    <source>
        <dbReference type="ARBA" id="ARBA00007069"/>
    </source>
</evidence>
<dbReference type="PATRIC" id="fig|1125718.3.peg.1931"/>
<dbReference type="PANTHER" id="PTHR30450">
    <property type="entry name" value="ABC TRANSPORTER PERMEASE"/>
    <property type="match status" value="1"/>
</dbReference>
<dbReference type="InterPro" id="IPR035906">
    <property type="entry name" value="MetI-like_sf"/>
</dbReference>
<dbReference type="GO" id="GO:0048473">
    <property type="term" value="P:D-methionine transmembrane transport"/>
    <property type="evidence" value="ECO:0007669"/>
    <property type="project" value="TreeGrafter"/>
</dbReference>
<dbReference type="AlphaFoldDB" id="J0N3K4"/>
<organism evidence="10 11">
    <name type="scientific">Actinomyces massiliensis F0489</name>
    <dbReference type="NCBI Taxonomy" id="1125718"/>
    <lineage>
        <taxon>Bacteria</taxon>
        <taxon>Bacillati</taxon>
        <taxon>Actinomycetota</taxon>
        <taxon>Actinomycetes</taxon>
        <taxon>Actinomycetales</taxon>
        <taxon>Actinomycetaceae</taxon>
        <taxon>Actinomyces</taxon>
    </lineage>
</organism>
<protein>
    <submittedName>
        <fullName evidence="10">ABC transporter, permease protein</fullName>
    </submittedName>
</protein>
<dbReference type="Proteomes" id="UP000002941">
    <property type="component" value="Unassembled WGS sequence"/>
</dbReference>
<comment type="similarity">
    <text evidence="2">Belongs to the binding-protein-dependent transport system permease family. CysTW subfamily.</text>
</comment>
<evidence type="ECO:0000256" key="8">
    <source>
        <dbReference type="RuleBase" id="RU363032"/>
    </source>
</evidence>
<proteinExistence type="inferred from homology"/>
<keyword evidence="4" id="KW-1003">Cell membrane</keyword>
<dbReference type="InterPro" id="IPR000515">
    <property type="entry name" value="MetI-like"/>
</dbReference>
<evidence type="ECO:0000256" key="1">
    <source>
        <dbReference type="ARBA" id="ARBA00004651"/>
    </source>
</evidence>
<dbReference type="SUPFAM" id="SSF161098">
    <property type="entry name" value="MetI-like"/>
    <property type="match status" value="1"/>
</dbReference>
<feature type="transmembrane region" description="Helical" evidence="8">
    <location>
        <begin position="87"/>
        <end position="111"/>
    </location>
</feature>
<dbReference type="EMBL" id="AKFT01000159">
    <property type="protein sequence ID" value="EJF41369.1"/>
    <property type="molecule type" value="Genomic_DNA"/>
</dbReference>
<evidence type="ECO:0000256" key="7">
    <source>
        <dbReference type="ARBA" id="ARBA00023136"/>
    </source>
</evidence>
<reference evidence="10 11" key="1">
    <citation type="submission" date="2012-05" db="EMBL/GenBank/DDBJ databases">
        <authorList>
            <person name="Harkins D.M."/>
            <person name="Madupu R."/>
            <person name="Durkin A.S."/>
            <person name="Torralba M."/>
            <person name="Methe B."/>
            <person name="Sutton G.G."/>
            <person name="Nelson K.E."/>
        </authorList>
    </citation>
    <scope>NUCLEOTIDE SEQUENCE [LARGE SCALE GENOMIC DNA]</scope>
    <source>
        <strain evidence="10 11">F0489</strain>
    </source>
</reference>
<dbReference type="CDD" id="cd06261">
    <property type="entry name" value="TM_PBP2"/>
    <property type="match status" value="1"/>
</dbReference>
<evidence type="ECO:0000256" key="3">
    <source>
        <dbReference type="ARBA" id="ARBA00022448"/>
    </source>
</evidence>
<name>J0N3K4_9ACTO</name>
<feature type="transmembrane region" description="Helical" evidence="8">
    <location>
        <begin position="224"/>
        <end position="243"/>
    </location>
</feature>
<dbReference type="Gene3D" id="1.10.3720.10">
    <property type="entry name" value="MetI-like"/>
    <property type="match status" value="1"/>
</dbReference>
<accession>J0N3K4</accession>
<keyword evidence="7 8" id="KW-0472">Membrane</keyword>
<evidence type="ECO:0000259" key="9">
    <source>
        <dbReference type="PROSITE" id="PS50928"/>
    </source>
</evidence>
<feature type="transmembrane region" description="Helical" evidence="8">
    <location>
        <begin position="55"/>
        <end position="75"/>
    </location>
</feature>
<dbReference type="GO" id="GO:0005886">
    <property type="term" value="C:plasma membrane"/>
    <property type="evidence" value="ECO:0007669"/>
    <property type="project" value="UniProtKB-SubCell"/>
</dbReference>
<dbReference type="PANTHER" id="PTHR30450:SF1">
    <property type="entry name" value="D-METHIONINE TRANSPORT SYSTEM PERMEASE PROTEIN METI-RELATED"/>
    <property type="match status" value="1"/>
</dbReference>
<evidence type="ECO:0000256" key="4">
    <source>
        <dbReference type="ARBA" id="ARBA00022475"/>
    </source>
</evidence>
<dbReference type="Pfam" id="PF00528">
    <property type="entry name" value="BPD_transp_1"/>
    <property type="match status" value="1"/>
</dbReference>
<dbReference type="InterPro" id="IPR051322">
    <property type="entry name" value="AA_ABC_Transporter_Permease"/>
</dbReference>
<comment type="subcellular location">
    <subcellularLocation>
        <location evidence="1 8">Cell membrane</location>
        <topology evidence="1 8">Multi-pass membrane protein</topology>
    </subcellularLocation>
</comment>
<dbReference type="PROSITE" id="PS50928">
    <property type="entry name" value="ABC_TM1"/>
    <property type="match status" value="1"/>
</dbReference>